<sequence length="208" mass="23716">MSEYDMNYALTELKEQHPWLRKYYYHSKMLQMVAKQVAAAAIKVVAKGRKLSYRKDEDFNSFTYNQSGFKIENDRLVLSKIAGGSIRIVLHRQPVNVKQVTICRSKAGNKWYAVVACDVLRRLYSTIIRYVKPAVGIDVGITKFCHDSDNHVVENPQFLTKMLKPLRRAHRRVSRKQSACLPDCTNASITSAVTFYTSYPTITAAATT</sequence>
<gene>
    <name evidence="1" type="ordered locus">Ngar_c07880</name>
</gene>
<dbReference type="STRING" id="1237085.Ngar_c07880"/>
<dbReference type="BioCyc" id="CNIT1237085:G1324-786-MONOMER"/>
<protein>
    <submittedName>
        <fullName evidence="1">Putative transposase</fullName>
    </submittedName>
</protein>
<dbReference type="KEGG" id="nga:Ngar_c07880"/>
<dbReference type="InParanoid" id="K0IDJ3"/>
<reference evidence="1 2" key="1">
    <citation type="journal article" date="2012" name="Environ. Microbiol.">
        <title>The genome of the ammonia-oxidizing Candidatus Nitrososphaera gargensis: insights into metabolic versatility and environmental adaptations.</title>
        <authorList>
            <person name="Spang A."/>
            <person name="Poehlein A."/>
            <person name="Offre P."/>
            <person name="Zumbragel S."/>
            <person name="Haider S."/>
            <person name="Rychlik N."/>
            <person name="Nowka B."/>
            <person name="Schmeisser C."/>
            <person name="Lebedeva E.V."/>
            <person name="Rattei T."/>
            <person name="Bohm C."/>
            <person name="Schmid M."/>
            <person name="Galushko A."/>
            <person name="Hatzenpichler R."/>
            <person name="Weinmaier T."/>
            <person name="Daniel R."/>
            <person name="Schleper C."/>
            <person name="Spieck E."/>
            <person name="Streit W."/>
            <person name="Wagner M."/>
        </authorList>
    </citation>
    <scope>NUCLEOTIDE SEQUENCE [LARGE SCALE GENOMIC DNA]</scope>
    <source>
        <strain evidence="2">Ga9.2</strain>
    </source>
</reference>
<name>K0IDJ3_NITGG</name>
<dbReference type="AlphaFoldDB" id="K0IDJ3"/>
<organism evidence="1 2">
    <name type="scientific">Nitrososphaera gargensis (strain Ga9.2)</name>
    <dbReference type="NCBI Taxonomy" id="1237085"/>
    <lineage>
        <taxon>Archaea</taxon>
        <taxon>Nitrososphaerota</taxon>
        <taxon>Nitrososphaeria</taxon>
        <taxon>Nitrososphaerales</taxon>
        <taxon>Nitrososphaeraceae</taxon>
        <taxon>Nitrososphaera</taxon>
    </lineage>
</organism>
<dbReference type="EMBL" id="CP002408">
    <property type="protein sequence ID" value="AFU57730.1"/>
    <property type="molecule type" value="Genomic_DNA"/>
</dbReference>
<proteinExistence type="predicted"/>
<evidence type="ECO:0000313" key="1">
    <source>
        <dbReference type="EMBL" id="AFU57730.1"/>
    </source>
</evidence>
<evidence type="ECO:0000313" key="2">
    <source>
        <dbReference type="Proteomes" id="UP000008037"/>
    </source>
</evidence>
<dbReference type="Proteomes" id="UP000008037">
    <property type="component" value="Chromosome"/>
</dbReference>
<dbReference type="HOGENOM" id="CLU_1318572_0_0_2"/>
<accession>K0IDJ3</accession>
<keyword evidence="2" id="KW-1185">Reference proteome</keyword>